<dbReference type="RefSeq" id="WP_010920743.1">
    <property type="nucleotide sequence ID" value="NC_011916.1"/>
</dbReference>
<accession>A0A0H3CBZ9</accession>
<evidence type="ECO:0000259" key="1">
    <source>
        <dbReference type="Pfam" id="PF09836"/>
    </source>
</evidence>
<protein>
    <recommendedName>
        <fullName evidence="1">Putative DNA-binding domain-containing protein</fullName>
    </recommendedName>
</protein>
<proteinExistence type="predicted"/>
<dbReference type="Gene3D" id="1.10.150.690">
    <property type="entry name" value="DUF2063"/>
    <property type="match status" value="1"/>
</dbReference>
<gene>
    <name evidence="2" type="ordered locus">CCNA_02999</name>
</gene>
<dbReference type="HOGENOM" id="CLU_086594_1_0_5"/>
<dbReference type="PATRIC" id="fig|565050.3.peg.2926"/>
<dbReference type="InterPro" id="IPR044922">
    <property type="entry name" value="DUF2063_N_sf"/>
</dbReference>
<organism evidence="2 3">
    <name type="scientific">Caulobacter vibrioides (strain NA1000 / CB15N)</name>
    <name type="common">Caulobacter crescentus</name>
    <dbReference type="NCBI Taxonomy" id="565050"/>
    <lineage>
        <taxon>Bacteria</taxon>
        <taxon>Pseudomonadati</taxon>
        <taxon>Pseudomonadota</taxon>
        <taxon>Alphaproteobacteria</taxon>
        <taxon>Caulobacterales</taxon>
        <taxon>Caulobacteraceae</taxon>
        <taxon>Caulobacter</taxon>
    </lineage>
</organism>
<feature type="domain" description="Putative DNA-binding" evidence="1">
    <location>
        <begin position="6"/>
        <end position="91"/>
    </location>
</feature>
<evidence type="ECO:0000313" key="3">
    <source>
        <dbReference type="Proteomes" id="UP000001364"/>
    </source>
</evidence>
<keyword evidence="3" id="KW-1185">Reference proteome</keyword>
<dbReference type="InterPro" id="IPR018640">
    <property type="entry name" value="DUF2063"/>
</dbReference>
<dbReference type="RefSeq" id="YP_002518372.1">
    <property type="nucleotide sequence ID" value="NC_011916.1"/>
</dbReference>
<dbReference type="AlphaFoldDB" id="A0A0H3CBZ9"/>
<sequence length="261" mass="28100">MSLLALQRGFRDQILAEQPGDLAVLGVQARGLSVYRHAYRAQLITCLRETYEKTWSWLGDEAFDAAAADYVAAYPPRAWTLSDYGEAFAAVLAQRYPSDPEVAELAWMDWALRRAFDGAGGDPVPPEVLASANWDSACLGLAPTLSVAEVVTNCAAIWTALNEDQAPPMAAMLPEPAAVRVWRTGLSPQYRTIDGVEAMALSRVLAGAPFAMLCAELAEQLGDAEEGARRAGALLGQWIQDGLVEAVHEPGEPPALIRYSA</sequence>
<dbReference type="Pfam" id="PF09836">
    <property type="entry name" value="DUF2063"/>
    <property type="match status" value="1"/>
</dbReference>
<reference evidence="2 3" key="1">
    <citation type="journal article" date="2010" name="J. Bacteriol.">
        <title>The genetic basis of laboratory adaptation in Caulobacter crescentus.</title>
        <authorList>
            <person name="Marks M.E."/>
            <person name="Castro-Rojas C.M."/>
            <person name="Teiling C."/>
            <person name="Du L."/>
            <person name="Kapatral V."/>
            <person name="Walunas T.L."/>
            <person name="Crosson S."/>
        </authorList>
    </citation>
    <scope>NUCLEOTIDE SEQUENCE [LARGE SCALE GENOMIC DNA]</scope>
    <source>
        <strain evidence="3">NA1000 / CB15N</strain>
    </source>
</reference>
<name>A0A0H3CBZ9_CAUVN</name>
<dbReference type="Proteomes" id="UP000001364">
    <property type="component" value="Chromosome"/>
</dbReference>
<dbReference type="GeneID" id="7333288"/>
<dbReference type="OrthoDB" id="343356at2"/>
<dbReference type="KEGG" id="ccs:CCNA_02999"/>
<dbReference type="SMR" id="A0A0H3CBZ9"/>
<dbReference type="EMBL" id="CP001340">
    <property type="protein sequence ID" value="ACL96464.1"/>
    <property type="molecule type" value="Genomic_DNA"/>
</dbReference>
<evidence type="ECO:0000313" key="2">
    <source>
        <dbReference type="EMBL" id="ACL96464.1"/>
    </source>
</evidence>